<feature type="region of interest" description="Disordered" evidence="1">
    <location>
        <begin position="173"/>
        <end position="221"/>
    </location>
</feature>
<dbReference type="Proteomes" id="UP000887578">
    <property type="component" value="Unplaced"/>
</dbReference>
<dbReference type="AlphaFoldDB" id="A0A914QQW1"/>
<feature type="compositionally biased region" description="Polar residues" evidence="1">
    <location>
        <begin position="180"/>
        <end position="195"/>
    </location>
</feature>
<keyword evidence="2" id="KW-1185">Reference proteome</keyword>
<feature type="compositionally biased region" description="Basic and acidic residues" evidence="1">
    <location>
        <begin position="55"/>
        <end position="65"/>
    </location>
</feature>
<feature type="compositionally biased region" description="Polar residues" evidence="1">
    <location>
        <begin position="73"/>
        <end position="83"/>
    </location>
</feature>
<protein>
    <submittedName>
        <fullName evidence="3">Uncharacterized protein</fullName>
    </submittedName>
</protein>
<reference evidence="3" key="1">
    <citation type="submission" date="2022-11" db="UniProtKB">
        <authorList>
            <consortium name="WormBaseParasite"/>
        </authorList>
    </citation>
    <scope>IDENTIFICATION</scope>
</reference>
<feature type="compositionally biased region" description="Acidic residues" evidence="1">
    <location>
        <begin position="87"/>
        <end position="97"/>
    </location>
</feature>
<feature type="region of interest" description="Disordered" evidence="1">
    <location>
        <begin position="1"/>
        <end position="133"/>
    </location>
</feature>
<organism evidence="2 3">
    <name type="scientific">Panagrolaimus davidi</name>
    <dbReference type="NCBI Taxonomy" id="227884"/>
    <lineage>
        <taxon>Eukaryota</taxon>
        <taxon>Metazoa</taxon>
        <taxon>Ecdysozoa</taxon>
        <taxon>Nematoda</taxon>
        <taxon>Chromadorea</taxon>
        <taxon>Rhabditida</taxon>
        <taxon>Tylenchina</taxon>
        <taxon>Panagrolaimomorpha</taxon>
        <taxon>Panagrolaimoidea</taxon>
        <taxon>Panagrolaimidae</taxon>
        <taxon>Panagrolaimus</taxon>
    </lineage>
</organism>
<evidence type="ECO:0000313" key="3">
    <source>
        <dbReference type="WBParaSite" id="PDA_v2.g6274.t1"/>
    </source>
</evidence>
<evidence type="ECO:0000256" key="1">
    <source>
        <dbReference type="SAM" id="MobiDB-lite"/>
    </source>
</evidence>
<feature type="compositionally biased region" description="Acidic residues" evidence="1">
    <location>
        <begin position="203"/>
        <end position="212"/>
    </location>
</feature>
<accession>A0A914QQW1</accession>
<dbReference type="WBParaSite" id="PDA_v2.g6274.t1">
    <property type="protein sequence ID" value="PDA_v2.g6274.t1"/>
    <property type="gene ID" value="PDA_v2.g6274"/>
</dbReference>
<feature type="compositionally biased region" description="Basic and acidic residues" evidence="1">
    <location>
        <begin position="98"/>
        <end position="112"/>
    </location>
</feature>
<feature type="compositionally biased region" description="Low complexity" evidence="1">
    <location>
        <begin position="15"/>
        <end position="39"/>
    </location>
</feature>
<feature type="compositionally biased region" description="Polar residues" evidence="1">
    <location>
        <begin position="1"/>
        <end position="14"/>
    </location>
</feature>
<sequence length="283" mass="32053">MIIISTKNNIPSSPTLSNSVQGSTSSTNNSNSNDLTSDVYYSSHLTNNEDDEKSEEVSRKLRPRDFNYYSKYTPDQSKATTHQSEPEKEEDDEEESDEKFPRIRPRGFEHYLRRYTSSSQPKSTYKQNREESDDLLLDSNEENIPSSVAKHSEAKHKLLVSARYNHFSTLQAPSSLGHVQPTSSNISQPSLSTPKSARRSMLDDDVSDDDFPPESKRQKKASFVEDVVDNERPRETVTLATAIQPHFTIDIENKADMQGPNPSKCRIAFPNQRGPCYKPPVSF</sequence>
<name>A0A914QQW1_9BILA</name>
<evidence type="ECO:0000313" key="2">
    <source>
        <dbReference type="Proteomes" id="UP000887578"/>
    </source>
</evidence>
<proteinExistence type="predicted"/>
<feature type="compositionally biased region" description="Polar residues" evidence="1">
    <location>
        <begin position="115"/>
        <end position="126"/>
    </location>
</feature>